<dbReference type="STRING" id="177439.DP2523"/>
<keyword evidence="2" id="KW-1185">Reference proteome</keyword>
<organism evidence="1 2">
    <name type="scientific">Desulfotalea psychrophila (strain LSv54 / DSM 12343)</name>
    <dbReference type="NCBI Taxonomy" id="177439"/>
    <lineage>
        <taxon>Bacteria</taxon>
        <taxon>Pseudomonadati</taxon>
        <taxon>Thermodesulfobacteriota</taxon>
        <taxon>Desulfobulbia</taxon>
        <taxon>Desulfobulbales</taxon>
        <taxon>Desulfocapsaceae</taxon>
        <taxon>Desulfotalea</taxon>
    </lineage>
</organism>
<proteinExistence type="predicted"/>
<gene>
    <name evidence="1" type="ordered locus">DP2523</name>
</gene>
<dbReference type="eggNOG" id="COG4333">
    <property type="taxonomic scope" value="Bacteria"/>
</dbReference>
<dbReference type="AlphaFoldDB" id="Q6AK74"/>
<dbReference type="HOGENOM" id="CLU_1531918_0_0_7"/>
<dbReference type="KEGG" id="dps:DP2523"/>
<dbReference type="RefSeq" id="WP_011189764.1">
    <property type="nucleotide sequence ID" value="NC_006138.1"/>
</dbReference>
<protein>
    <recommendedName>
        <fullName evidence="3">DUF1643 domain-containing protein</fullName>
    </recommendedName>
</protein>
<reference evidence="2" key="1">
    <citation type="journal article" date="2004" name="Environ. Microbiol.">
        <title>The genome of Desulfotalea psychrophila, a sulfate-reducing bacterium from permanently cold Arctic sediments.</title>
        <authorList>
            <person name="Rabus R."/>
            <person name="Ruepp A."/>
            <person name="Frickey T."/>
            <person name="Rattei T."/>
            <person name="Fartmann B."/>
            <person name="Stark M."/>
            <person name="Bauer M."/>
            <person name="Zibat A."/>
            <person name="Lombardot T."/>
            <person name="Becker I."/>
            <person name="Amann J."/>
            <person name="Gellner K."/>
            <person name="Teeling H."/>
            <person name="Leuschner W.D."/>
            <person name="Gloeckner F.-O."/>
            <person name="Lupas A.N."/>
            <person name="Amann R."/>
            <person name="Klenk H.-P."/>
        </authorList>
    </citation>
    <scope>NUCLEOTIDE SEQUENCE [LARGE SCALE GENOMIC DNA]</scope>
    <source>
        <strain evidence="2">DSM 12343 / LSv54</strain>
    </source>
</reference>
<sequence length="185" mass="21495">MKKTITIYHFTEVEQTGIVGHFSADRKHRAYLHIPFKKRESRPMLCIVGQNPSRADELVADRTVQYFEKFVFTHLPQYGGIIMLNLYSRFDTNKEEASDLIRPDCDRVLAEIITGHEDFLVAYGKIQNKGAYQFRERALYLKDLLTGKNIYKIDIGSTYPPHPGNSALCYHRFHKICPYEFADIS</sequence>
<accession>Q6AK74</accession>
<dbReference type="InterPro" id="IPR012441">
    <property type="entry name" value="DUF1643"/>
</dbReference>
<evidence type="ECO:0000313" key="1">
    <source>
        <dbReference type="EMBL" id="CAG37252.1"/>
    </source>
</evidence>
<name>Q6AK74_DESPS</name>
<evidence type="ECO:0000313" key="2">
    <source>
        <dbReference type="Proteomes" id="UP000000602"/>
    </source>
</evidence>
<dbReference type="OrthoDB" id="9807577at2"/>
<dbReference type="Pfam" id="PF07799">
    <property type="entry name" value="DUF1643"/>
    <property type="match status" value="1"/>
</dbReference>
<dbReference type="EMBL" id="CR522870">
    <property type="protein sequence ID" value="CAG37252.1"/>
    <property type="molecule type" value="Genomic_DNA"/>
</dbReference>
<evidence type="ECO:0008006" key="3">
    <source>
        <dbReference type="Google" id="ProtNLM"/>
    </source>
</evidence>
<dbReference type="Proteomes" id="UP000000602">
    <property type="component" value="Chromosome"/>
</dbReference>